<dbReference type="PANTHER" id="PTHR44591:SF3">
    <property type="entry name" value="RESPONSE REGULATORY DOMAIN-CONTAINING PROTEIN"/>
    <property type="match status" value="1"/>
</dbReference>
<evidence type="ECO:0000256" key="2">
    <source>
        <dbReference type="ARBA" id="ARBA00023012"/>
    </source>
</evidence>
<keyword evidence="3" id="KW-0805">Transcription regulation</keyword>
<dbReference type="InterPro" id="IPR001789">
    <property type="entry name" value="Sig_transdc_resp-reg_receiver"/>
</dbReference>
<dbReference type="STRING" id="1797197.A2Y75_10390"/>
<proteinExistence type="predicted"/>
<feature type="domain" description="Response regulatory" evidence="7">
    <location>
        <begin position="4"/>
        <end position="120"/>
    </location>
</feature>
<evidence type="ECO:0000313" key="9">
    <source>
        <dbReference type="Proteomes" id="UP000177876"/>
    </source>
</evidence>
<dbReference type="Pfam" id="PF00072">
    <property type="entry name" value="Response_reg"/>
    <property type="match status" value="1"/>
</dbReference>
<keyword evidence="1 6" id="KW-0597">Phosphoprotein</keyword>
<feature type="modified residue" description="4-aspartylphosphate" evidence="6">
    <location>
        <position position="53"/>
    </location>
</feature>
<organism evidence="8 9">
    <name type="scientific">Candidatus Solincola sediminis</name>
    <dbReference type="NCBI Taxonomy" id="1797199"/>
    <lineage>
        <taxon>Bacteria</taxon>
        <taxon>Bacillati</taxon>
        <taxon>Actinomycetota</taxon>
        <taxon>Candidatus Geothermincolia</taxon>
        <taxon>Candidatus Geothermincolales</taxon>
        <taxon>Candidatus Geothermincolaceae</taxon>
        <taxon>Candidatus Solincola</taxon>
    </lineage>
</organism>
<keyword evidence="2" id="KW-0902">Two-component regulatory system</keyword>
<dbReference type="SUPFAM" id="SSF52172">
    <property type="entry name" value="CheY-like"/>
    <property type="match status" value="1"/>
</dbReference>
<dbReference type="Proteomes" id="UP000177876">
    <property type="component" value="Unassembled WGS sequence"/>
</dbReference>
<evidence type="ECO:0000313" key="8">
    <source>
        <dbReference type="EMBL" id="OFW59875.1"/>
    </source>
</evidence>
<protein>
    <recommendedName>
        <fullName evidence="7">Response regulatory domain-containing protein</fullName>
    </recommendedName>
</protein>
<dbReference type="FunFam" id="3.40.50.2300:FF:000001">
    <property type="entry name" value="DNA-binding response regulator PhoB"/>
    <property type="match status" value="1"/>
</dbReference>
<dbReference type="InterPro" id="IPR011006">
    <property type="entry name" value="CheY-like_superfamily"/>
</dbReference>
<dbReference type="GO" id="GO:0000160">
    <property type="term" value="P:phosphorelay signal transduction system"/>
    <property type="evidence" value="ECO:0007669"/>
    <property type="project" value="UniProtKB-KW"/>
</dbReference>
<evidence type="ECO:0000256" key="1">
    <source>
        <dbReference type="ARBA" id="ARBA00022553"/>
    </source>
</evidence>
<keyword evidence="4" id="KW-0238">DNA-binding</keyword>
<keyword evidence="5" id="KW-0804">Transcription</keyword>
<evidence type="ECO:0000256" key="4">
    <source>
        <dbReference type="ARBA" id="ARBA00023125"/>
    </source>
</evidence>
<dbReference type="AlphaFoldDB" id="A0A1F2WST6"/>
<evidence type="ECO:0000259" key="7">
    <source>
        <dbReference type="PROSITE" id="PS50110"/>
    </source>
</evidence>
<dbReference type="GO" id="GO:0003677">
    <property type="term" value="F:DNA binding"/>
    <property type="evidence" value="ECO:0007669"/>
    <property type="project" value="UniProtKB-KW"/>
</dbReference>
<evidence type="ECO:0000256" key="5">
    <source>
        <dbReference type="ARBA" id="ARBA00023163"/>
    </source>
</evidence>
<dbReference type="InterPro" id="IPR050595">
    <property type="entry name" value="Bact_response_regulator"/>
</dbReference>
<evidence type="ECO:0000256" key="6">
    <source>
        <dbReference type="PROSITE-ProRule" id="PRU00169"/>
    </source>
</evidence>
<comment type="caution">
    <text evidence="8">The sequence shown here is derived from an EMBL/GenBank/DDBJ whole genome shotgun (WGS) entry which is preliminary data.</text>
</comment>
<dbReference type="SMART" id="SM00448">
    <property type="entry name" value="REC"/>
    <property type="match status" value="1"/>
</dbReference>
<accession>A0A1F2WST6</accession>
<reference evidence="8 9" key="1">
    <citation type="journal article" date="2016" name="Nat. Commun.">
        <title>Thousands of microbial genomes shed light on interconnected biogeochemical processes in an aquifer system.</title>
        <authorList>
            <person name="Anantharaman K."/>
            <person name="Brown C.T."/>
            <person name="Hug L.A."/>
            <person name="Sharon I."/>
            <person name="Castelle C.J."/>
            <person name="Probst A.J."/>
            <person name="Thomas B.C."/>
            <person name="Singh A."/>
            <person name="Wilkins M.J."/>
            <person name="Karaoz U."/>
            <person name="Brodie E.L."/>
            <person name="Williams K.H."/>
            <person name="Hubbard S.S."/>
            <person name="Banfield J.F."/>
        </authorList>
    </citation>
    <scope>NUCLEOTIDE SEQUENCE [LARGE SCALE GENOMIC DNA]</scope>
</reference>
<dbReference type="Gene3D" id="3.40.50.2300">
    <property type="match status" value="1"/>
</dbReference>
<dbReference type="PROSITE" id="PS50110">
    <property type="entry name" value="RESPONSE_REGULATORY"/>
    <property type="match status" value="1"/>
</dbReference>
<gene>
    <name evidence="8" type="ORF">A2Y75_10390</name>
</gene>
<name>A0A1F2WST6_9ACTN</name>
<evidence type="ECO:0000256" key="3">
    <source>
        <dbReference type="ARBA" id="ARBA00023015"/>
    </source>
</evidence>
<sequence>MGEKILIVDDDATMVNLLSTILEIDGFQANSALSGKEAFEVLIEDLPDLVLLDIMMPEMDGFEVLARLRADPATKKLPIIMLTARTDDKDIFEGWKRGADEYVTKPFDPRLLVDTIRAVLARSMEERIEERSHHIESLLEILQNVEGDGAESYNDGG</sequence>
<dbReference type="EMBL" id="MELK01000009">
    <property type="protein sequence ID" value="OFW59875.1"/>
    <property type="molecule type" value="Genomic_DNA"/>
</dbReference>
<dbReference type="PANTHER" id="PTHR44591">
    <property type="entry name" value="STRESS RESPONSE REGULATOR PROTEIN 1"/>
    <property type="match status" value="1"/>
</dbReference>